<dbReference type="Proteomes" id="UP000298390">
    <property type="component" value="Unassembled WGS sequence"/>
</dbReference>
<gene>
    <name evidence="2" type="ORF">EVJ58_g3268</name>
</gene>
<evidence type="ECO:0000313" key="3">
    <source>
        <dbReference type="Proteomes" id="UP000298390"/>
    </source>
</evidence>
<comment type="caution">
    <text evidence="2">The sequence shown here is derived from an EMBL/GenBank/DDBJ whole genome shotgun (WGS) entry which is preliminary data.</text>
</comment>
<evidence type="ECO:0000313" key="2">
    <source>
        <dbReference type="EMBL" id="TFY63411.1"/>
    </source>
</evidence>
<evidence type="ECO:0000256" key="1">
    <source>
        <dbReference type="SAM" id="Phobius"/>
    </source>
</evidence>
<organism evidence="2 3">
    <name type="scientific">Rhodofomes roseus</name>
    <dbReference type="NCBI Taxonomy" id="34475"/>
    <lineage>
        <taxon>Eukaryota</taxon>
        <taxon>Fungi</taxon>
        <taxon>Dikarya</taxon>
        <taxon>Basidiomycota</taxon>
        <taxon>Agaricomycotina</taxon>
        <taxon>Agaricomycetes</taxon>
        <taxon>Polyporales</taxon>
        <taxon>Rhodofomes</taxon>
    </lineage>
</organism>
<feature type="transmembrane region" description="Helical" evidence="1">
    <location>
        <begin position="94"/>
        <end position="115"/>
    </location>
</feature>
<dbReference type="AlphaFoldDB" id="A0A4Y9YPG1"/>
<reference evidence="2 3" key="1">
    <citation type="submission" date="2019-01" db="EMBL/GenBank/DDBJ databases">
        <title>Genome sequencing of the rare red list fungi Fomitopsis rosea.</title>
        <authorList>
            <person name="Buettner E."/>
            <person name="Kellner H."/>
        </authorList>
    </citation>
    <scope>NUCLEOTIDE SEQUENCE [LARGE SCALE GENOMIC DNA]</scope>
    <source>
        <strain evidence="2 3">DSM 105464</strain>
    </source>
</reference>
<proteinExistence type="predicted"/>
<feature type="transmembrane region" description="Helical" evidence="1">
    <location>
        <begin position="30"/>
        <end position="56"/>
    </location>
</feature>
<sequence length="157" mass="16887">MLLTAVVTSTTTAVRLRIWRFQQKKGEWNIPLIAVIIFVASLSLLGISGGIGLFHIHLPLSSTVSQESGELESKRVIALLSLSYARPVQKALEATVAGGICADILLVVTLCLSLYRARSGLRRTDSALTLFILYSVYNGLLPTCFGIATLISVSAPQ</sequence>
<dbReference type="STRING" id="34475.A0A4Y9YPG1"/>
<dbReference type="EMBL" id="SEKV01000131">
    <property type="protein sequence ID" value="TFY63411.1"/>
    <property type="molecule type" value="Genomic_DNA"/>
</dbReference>
<keyword evidence="1" id="KW-1133">Transmembrane helix</keyword>
<name>A0A4Y9YPG1_9APHY</name>
<accession>A0A4Y9YPG1</accession>
<protein>
    <submittedName>
        <fullName evidence="2">Uncharacterized protein</fullName>
    </submittedName>
</protein>
<keyword evidence="1" id="KW-0472">Membrane</keyword>
<feature type="transmembrane region" description="Helical" evidence="1">
    <location>
        <begin position="127"/>
        <end position="151"/>
    </location>
</feature>
<keyword evidence="1" id="KW-0812">Transmembrane</keyword>